<keyword evidence="3" id="KW-1185">Reference proteome</keyword>
<protein>
    <submittedName>
        <fullName evidence="2">Uncharacterized protein</fullName>
    </submittedName>
</protein>
<dbReference type="EMBL" id="JBBPBM010000081">
    <property type="protein sequence ID" value="KAK8510818.1"/>
    <property type="molecule type" value="Genomic_DNA"/>
</dbReference>
<dbReference type="Proteomes" id="UP001472677">
    <property type="component" value="Unassembled WGS sequence"/>
</dbReference>
<evidence type="ECO:0000313" key="3">
    <source>
        <dbReference type="Proteomes" id="UP001472677"/>
    </source>
</evidence>
<name>A0ABR2BUW0_9ROSI</name>
<organism evidence="2 3">
    <name type="scientific">Hibiscus sabdariffa</name>
    <name type="common">roselle</name>
    <dbReference type="NCBI Taxonomy" id="183260"/>
    <lineage>
        <taxon>Eukaryota</taxon>
        <taxon>Viridiplantae</taxon>
        <taxon>Streptophyta</taxon>
        <taxon>Embryophyta</taxon>
        <taxon>Tracheophyta</taxon>
        <taxon>Spermatophyta</taxon>
        <taxon>Magnoliopsida</taxon>
        <taxon>eudicotyledons</taxon>
        <taxon>Gunneridae</taxon>
        <taxon>Pentapetalae</taxon>
        <taxon>rosids</taxon>
        <taxon>malvids</taxon>
        <taxon>Malvales</taxon>
        <taxon>Malvaceae</taxon>
        <taxon>Malvoideae</taxon>
        <taxon>Hibiscus</taxon>
    </lineage>
</organism>
<evidence type="ECO:0000313" key="2">
    <source>
        <dbReference type="EMBL" id="KAK8510818.1"/>
    </source>
</evidence>
<sequence length="105" mass="11335">MDVLLYGKPSGKPPKDILMLSSSSSRERPGSPIADVDQNVVKKGCVGGSLNMSKCQSEKEVVGSQPKATYASMVAGMVRDSNYRDNDHGIQSKEIVVLDDDYVID</sequence>
<reference evidence="2 3" key="1">
    <citation type="journal article" date="2024" name="G3 (Bethesda)">
        <title>Genome assembly of Hibiscus sabdariffa L. provides insights into metabolisms of medicinal natural products.</title>
        <authorList>
            <person name="Kim T."/>
        </authorList>
    </citation>
    <scope>NUCLEOTIDE SEQUENCE [LARGE SCALE GENOMIC DNA]</scope>
    <source>
        <strain evidence="2">TK-2024</strain>
        <tissue evidence="2">Old leaves</tissue>
    </source>
</reference>
<proteinExistence type="predicted"/>
<feature type="region of interest" description="Disordered" evidence="1">
    <location>
        <begin position="1"/>
        <end position="34"/>
    </location>
</feature>
<comment type="caution">
    <text evidence="2">The sequence shown here is derived from an EMBL/GenBank/DDBJ whole genome shotgun (WGS) entry which is preliminary data.</text>
</comment>
<evidence type="ECO:0000256" key="1">
    <source>
        <dbReference type="SAM" id="MobiDB-lite"/>
    </source>
</evidence>
<gene>
    <name evidence="2" type="ORF">V6N12_009659</name>
</gene>
<accession>A0ABR2BUW0</accession>